<proteinExistence type="predicted"/>
<evidence type="ECO:0000313" key="1">
    <source>
        <dbReference type="EMBL" id="KAJ1895596.1"/>
    </source>
</evidence>
<evidence type="ECO:0000313" key="2">
    <source>
        <dbReference type="Proteomes" id="UP001150581"/>
    </source>
</evidence>
<protein>
    <submittedName>
        <fullName evidence="1">Transcription factor</fullName>
    </submittedName>
</protein>
<accession>A0ACC1ILH6</accession>
<reference evidence="1" key="1">
    <citation type="submission" date="2022-07" db="EMBL/GenBank/DDBJ databases">
        <title>Phylogenomic reconstructions and comparative analyses of Kickxellomycotina fungi.</title>
        <authorList>
            <person name="Reynolds N.K."/>
            <person name="Stajich J.E."/>
            <person name="Barry K."/>
            <person name="Grigoriev I.V."/>
            <person name="Crous P."/>
            <person name="Smith M.E."/>
        </authorList>
    </citation>
    <scope>NUCLEOTIDE SEQUENCE</scope>
    <source>
        <strain evidence="1">Benny 63K</strain>
    </source>
</reference>
<dbReference type="Proteomes" id="UP001150581">
    <property type="component" value="Unassembled WGS sequence"/>
</dbReference>
<dbReference type="EMBL" id="JANBPG010000547">
    <property type="protein sequence ID" value="KAJ1895596.1"/>
    <property type="molecule type" value="Genomic_DNA"/>
</dbReference>
<comment type="caution">
    <text evidence="1">The sequence shown here is derived from an EMBL/GenBank/DDBJ whole genome shotgun (WGS) entry which is preliminary data.</text>
</comment>
<sequence length="759" mass="81772">MSETPLQKQHAGPEAGAKAKSKPKTKKKTNSEDASRAKRQKVNKGMFFISAPVRRASSNASFVAHGYGHGQCQGQGQYQQVAYVRAWEYNSCVFCQRSHMSCDDKRPCQRCIRRNIPHMCRDKDITAESSEVHKGAKKTAREGKSRLPKRDTETVPIAPAGPIAAVAAVASSDSGSNNNDNDNSNINDNNNENANGNGNGSANGGGGRRDSSSAIINREPTSQQTTSSDSGLRLPALSGTIVSHTNMPLSIPSIGMSQPYLSNGASTTAHSLPIPSAAPTALPMLSARSNSTRTGAVNSGSLPQITLQASLSGTSGEATRALGDASGGRPYAGTRFDSNSLLLFGNDVASNEFSALNEFLESLQRGMRNGERFDPDLRLSNPPSSSPTGPPSQPGVGSPVAESTAPSKLPASNSAHQFSQFQQAHMHVQAQAQLQAQLQAQVQAQVQAQAQAHAHAHAQAQVNAQAQAQAQAQAHAHAQLRSHSLPTISQMMDNGTGEGVTQTERFLLTAADPNDGTSEDKLRQIINAKYEAGILKPYKYANGYVRMQRFMETNISRSSIIRIFEVLNTFRPTFRSIAQALTDIDLLLVEEGFERLLLDYDNVFNSFGVPACLWRRTGEIYKANREFADLVGVPLSYFHEGRVCIYELMSETSTVNYWEKYGEIAFDATQKAVLTTCVLQTAASIRSMVRTNSAAKRIAPSYGSGSGFGRRSAAAAAHSDQPSPSQPSNPVRCCFSFTLRRDKYKIPLAIAGNFMPIQQ</sequence>
<name>A0ACC1ILH6_9FUNG</name>
<keyword evidence="2" id="KW-1185">Reference proteome</keyword>
<gene>
    <name evidence="1" type="primary">RDS2_1</name>
    <name evidence="1" type="ORF">LPJ66_004498</name>
</gene>
<organism evidence="1 2">
    <name type="scientific">Kickxella alabastrina</name>
    <dbReference type="NCBI Taxonomy" id="61397"/>
    <lineage>
        <taxon>Eukaryota</taxon>
        <taxon>Fungi</taxon>
        <taxon>Fungi incertae sedis</taxon>
        <taxon>Zoopagomycota</taxon>
        <taxon>Kickxellomycotina</taxon>
        <taxon>Kickxellomycetes</taxon>
        <taxon>Kickxellales</taxon>
        <taxon>Kickxellaceae</taxon>
        <taxon>Kickxella</taxon>
    </lineage>
</organism>